<dbReference type="GeneID" id="54466729"/>
<feature type="region of interest" description="Disordered" evidence="1">
    <location>
        <begin position="1"/>
        <end position="34"/>
    </location>
</feature>
<reference evidence="2 4" key="1">
    <citation type="journal article" date="2020" name="Stud. Mycol.">
        <title>101 Dothideomycetes genomes: a test case for predicting lifestyles and emergence of pathogens.</title>
        <authorList>
            <person name="Haridas S."/>
            <person name="Albert R."/>
            <person name="Binder M."/>
            <person name="Bloem J."/>
            <person name="Labutti K."/>
            <person name="Salamov A."/>
            <person name="Andreopoulos B."/>
            <person name="Baker S."/>
            <person name="Barry K."/>
            <person name="Bills G."/>
            <person name="Bluhm B."/>
            <person name="Cannon C."/>
            <person name="Castanera R."/>
            <person name="Culley D."/>
            <person name="Daum C."/>
            <person name="Ezra D."/>
            <person name="Gonzalez J."/>
            <person name="Henrissat B."/>
            <person name="Kuo A."/>
            <person name="Liang C."/>
            <person name="Lipzen A."/>
            <person name="Lutzoni F."/>
            <person name="Magnuson J."/>
            <person name="Mondo S."/>
            <person name="Nolan M."/>
            <person name="Ohm R."/>
            <person name="Pangilinan J."/>
            <person name="Park H.-J."/>
            <person name="Ramirez L."/>
            <person name="Alfaro M."/>
            <person name="Sun H."/>
            <person name="Tritt A."/>
            <person name="Yoshinaga Y."/>
            <person name="Zwiers L.-H."/>
            <person name="Turgeon B."/>
            <person name="Goodwin S."/>
            <person name="Spatafora J."/>
            <person name="Crous P."/>
            <person name="Grigoriev I."/>
        </authorList>
    </citation>
    <scope>NUCLEOTIDE SEQUENCE</scope>
    <source>
        <strain evidence="2 4">CBS 304.34</strain>
    </source>
</reference>
<evidence type="ECO:0000313" key="2">
    <source>
        <dbReference type="EMBL" id="KAF2806331.1"/>
    </source>
</evidence>
<keyword evidence="3" id="KW-1185">Reference proteome</keyword>
<name>A0A6A6YBY6_9PEZI</name>
<proteinExistence type="predicted"/>
<protein>
    <submittedName>
        <fullName evidence="2 4">Uncharacterized protein</fullName>
    </submittedName>
</protein>
<evidence type="ECO:0000313" key="3">
    <source>
        <dbReference type="Proteomes" id="UP000504636"/>
    </source>
</evidence>
<accession>A0A6A6YBY6</accession>
<organism evidence="2">
    <name type="scientific">Mytilinidion resinicola</name>
    <dbReference type="NCBI Taxonomy" id="574789"/>
    <lineage>
        <taxon>Eukaryota</taxon>
        <taxon>Fungi</taxon>
        <taxon>Dikarya</taxon>
        <taxon>Ascomycota</taxon>
        <taxon>Pezizomycotina</taxon>
        <taxon>Dothideomycetes</taxon>
        <taxon>Pleosporomycetidae</taxon>
        <taxon>Mytilinidiales</taxon>
        <taxon>Mytilinidiaceae</taxon>
        <taxon>Mytilinidion</taxon>
    </lineage>
</organism>
<dbReference type="RefSeq" id="XP_033573295.1">
    <property type="nucleotide sequence ID" value="XM_033725836.1"/>
</dbReference>
<dbReference type="EMBL" id="MU003707">
    <property type="protein sequence ID" value="KAF2806331.1"/>
    <property type="molecule type" value="Genomic_DNA"/>
</dbReference>
<reference evidence="4" key="3">
    <citation type="submission" date="2025-04" db="UniProtKB">
        <authorList>
            <consortium name="RefSeq"/>
        </authorList>
    </citation>
    <scope>IDENTIFICATION</scope>
    <source>
        <strain evidence="4">CBS 304.34</strain>
    </source>
</reference>
<gene>
    <name evidence="2 4" type="ORF">BDZ99DRAFT_523789</name>
</gene>
<evidence type="ECO:0000256" key="1">
    <source>
        <dbReference type="SAM" id="MobiDB-lite"/>
    </source>
</evidence>
<dbReference type="Proteomes" id="UP000504636">
    <property type="component" value="Unplaced"/>
</dbReference>
<reference evidence="4" key="2">
    <citation type="submission" date="2020-04" db="EMBL/GenBank/DDBJ databases">
        <authorList>
            <consortium name="NCBI Genome Project"/>
        </authorList>
    </citation>
    <scope>NUCLEOTIDE SEQUENCE</scope>
    <source>
        <strain evidence="4">CBS 304.34</strain>
    </source>
</reference>
<dbReference type="AlphaFoldDB" id="A0A6A6YBY6"/>
<sequence>MATVDTRPGSTASGLLRGPRGGGDDPPDPGRGRRLTRLQEAEGISEHEVLWQFIKDNLNRKVNLGLIRQLHNILRRWRHATECEHPIPKNLRPYAVTLNHPNYARYGPVFEGPKGVPINLSLQEYLRIDQSKPISNSNRWYASRLPALFKQIWRSPGL</sequence>
<evidence type="ECO:0000313" key="4">
    <source>
        <dbReference type="RefSeq" id="XP_033573295.1"/>
    </source>
</evidence>